<evidence type="ECO:0000313" key="10">
    <source>
        <dbReference type="EMBL" id="RIY38586.1"/>
    </source>
</evidence>
<evidence type="ECO:0000256" key="9">
    <source>
        <dbReference type="SAM" id="Phobius"/>
    </source>
</evidence>
<dbReference type="PANTHER" id="PTHR39342:SF1">
    <property type="entry name" value="UPF0283 MEMBRANE PROTEIN YCJF"/>
    <property type="match status" value="1"/>
</dbReference>
<evidence type="ECO:0000256" key="8">
    <source>
        <dbReference type="SAM" id="MobiDB-lite"/>
    </source>
</evidence>
<feature type="transmembrane region" description="Helical" evidence="9">
    <location>
        <begin position="131"/>
        <end position="156"/>
    </location>
</feature>
<keyword evidence="6 9" id="KW-1133">Transmembrane helix</keyword>
<dbReference type="EMBL" id="NRJG01000062">
    <property type="protein sequence ID" value="RIY38586.1"/>
    <property type="molecule type" value="Genomic_DNA"/>
</dbReference>
<comment type="similarity">
    <text evidence="2">Belongs to the UPF0283 family.</text>
</comment>
<keyword evidence="7 9" id="KW-0472">Membrane</keyword>
<dbReference type="RefSeq" id="WP_119531190.1">
    <property type="nucleotide sequence ID" value="NZ_JBHSSP010000001.1"/>
</dbReference>
<dbReference type="Proteomes" id="UP000265916">
    <property type="component" value="Unassembled WGS sequence"/>
</dbReference>
<comment type="subcellular location">
    <subcellularLocation>
        <location evidence="1">Cell inner membrane</location>
        <topology evidence="1">Multi-pass membrane protein</topology>
    </subcellularLocation>
</comment>
<feature type="transmembrane region" description="Helical" evidence="9">
    <location>
        <begin position="95"/>
        <end position="119"/>
    </location>
</feature>
<keyword evidence="3" id="KW-1003">Cell membrane</keyword>
<organism evidence="10 11">
    <name type="scientific">Psittacicella hinzii</name>
    <dbReference type="NCBI Taxonomy" id="2028575"/>
    <lineage>
        <taxon>Bacteria</taxon>
        <taxon>Pseudomonadati</taxon>
        <taxon>Pseudomonadota</taxon>
        <taxon>Gammaproteobacteria</taxon>
        <taxon>Pasteurellales</taxon>
        <taxon>Psittacicellaceae</taxon>
        <taxon>Psittacicella</taxon>
    </lineage>
</organism>
<evidence type="ECO:0000256" key="5">
    <source>
        <dbReference type="ARBA" id="ARBA00022692"/>
    </source>
</evidence>
<accession>A0A3A1YM97</accession>
<dbReference type="InterPro" id="IPR006507">
    <property type="entry name" value="UPF0283"/>
</dbReference>
<keyword evidence="11" id="KW-1185">Reference proteome</keyword>
<dbReference type="InterPro" id="IPR021147">
    <property type="entry name" value="DUF697"/>
</dbReference>
<feature type="compositionally biased region" description="Polar residues" evidence="8">
    <location>
        <begin position="15"/>
        <end position="37"/>
    </location>
</feature>
<evidence type="ECO:0000313" key="11">
    <source>
        <dbReference type="Proteomes" id="UP000265916"/>
    </source>
</evidence>
<dbReference type="OrthoDB" id="958025at2"/>
<evidence type="ECO:0000256" key="2">
    <source>
        <dbReference type="ARBA" id="ARBA00008255"/>
    </source>
</evidence>
<keyword evidence="4" id="KW-0997">Cell inner membrane</keyword>
<name>A0A3A1YM97_9GAMM</name>
<gene>
    <name evidence="10" type="ORF">CKF58_03950</name>
</gene>
<dbReference type="Pfam" id="PF05128">
    <property type="entry name" value="DUF697"/>
    <property type="match status" value="1"/>
</dbReference>
<dbReference type="PANTHER" id="PTHR39342">
    <property type="entry name" value="UPF0283 MEMBRANE PROTEIN YCJF"/>
    <property type="match status" value="1"/>
</dbReference>
<protein>
    <submittedName>
        <fullName evidence="10">TIGR01620 family protein</fullName>
    </submittedName>
</protein>
<evidence type="ECO:0000256" key="1">
    <source>
        <dbReference type="ARBA" id="ARBA00004429"/>
    </source>
</evidence>
<feature type="region of interest" description="Disordered" evidence="8">
    <location>
        <begin position="1"/>
        <end position="37"/>
    </location>
</feature>
<evidence type="ECO:0000256" key="4">
    <source>
        <dbReference type="ARBA" id="ARBA00022519"/>
    </source>
</evidence>
<proteinExistence type="inferred from homology"/>
<keyword evidence="5 9" id="KW-0812">Transmembrane</keyword>
<reference evidence="10 11" key="1">
    <citation type="submission" date="2017-08" db="EMBL/GenBank/DDBJ databases">
        <title>Reclassification of Bisgaard taxon 37 and 44.</title>
        <authorList>
            <person name="Christensen H."/>
        </authorList>
    </citation>
    <scope>NUCLEOTIDE SEQUENCE [LARGE SCALE GENOMIC DNA]</scope>
    <source>
        <strain evidence="10 11">111</strain>
    </source>
</reference>
<dbReference type="AlphaFoldDB" id="A0A3A1YM97"/>
<evidence type="ECO:0000256" key="3">
    <source>
        <dbReference type="ARBA" id="ARBA00022475"/>
    </source>
</evidence>
<evidence type="ECO:0000256" key="7">
    <source>
        <dbReference type="ARBA" id="ARBA00023136"/>
    </source>
</evidence>
<dbReference type="GO" id="GO:0005886">
    <property type="term" value="C:plasma membrane"/>
    <property type="evidence" value="ECO:0007669"/>
    <property type="project" value="UniProtKB-SubCell"/>
</dbReference>
<comment type="caution">
    <text evidence="10">The sequence shown here is derived from an EMBL/GenBank/DDBJ whole genome shotgun (WGS) entry which is preliminary data.</text>
</comment>
<dbReference type="NCBIfam" id="TIGR01620">
    <property type="entry name" value="hyp_HI0043"/>
    <property type="match status" value="1"/>
</dbReference>
<evidence type="ECO:0000256" key="6">
    <source>
        <dbReference type="ARBA" id="ARBA00022989"/>
    </source>
</evidence>
<sequence length="415" mass="45799">MVQGKKTFTPEEIAQAQNAANTSSPLHTQSNPQTPFTPKQVFSAQQMEQMQAKTSDLPSGHEEEARSTTLLKSEKALDLASELTPSKLLTWMIRLLSLFVGSIGLIILYQVVAIGQQVFNLFTGAGISGTLLLLIAKLLAYGGLLGITLWLVYFLYHELNTLNKLRRHEEQQRAAGVVMHAYATVNTAANITSITHHQGSQIFTQPQQAILWCEQQLKTLDLNQNHPAIVKWRQSVSNYQNSEEVLMLFSRLVLEPLDKEVLQIVHQRAATDAIIIALSPYPSLDMAFLAWRNATMIKKVAKIYGVELGYFARLSLYKHILVNIAVVGVSESLEQMTDLSGYLSTSIVGKISSKAAQGIGIGLLSARLGIKAMEFSRPLPFNSKNCPQLLTLGKEIGKKVIQVTLKGKSQTSQDD</sequence>